<keyword evidence="1" id="KW-0812">Transmembrane</keyword>
<name>A0A1X1UT73_9MYCO</name>
<keyword evidence="1" id="KW-1133">Transmembrane helix</keyword>
<reference evidence="2 3" key="1">
    <citation type="submission" date="2016-01" db="EMBL/GenBank/DDBJ databases">
        <title>The new phylogeny of the genus Mycobacterium.</title>
        <authorList>
            <person name="Tarcisio F."/>
            <person name="Conor M."/>
            <person name="Antonella G."/>
            <person name="Elisabetta G."/>
            <person name="Giulia F.S."/>
            <person name="Sara T."/>
            <person name="Anna F."/>
            <person name="Clotilde B."/>
            <person name="Roberto B."/>
            <person name="Veronica D.S."/>
            <person name="Fabio R."/>
            <person name="Monica P."/>
            <person name="Olivier J."/>
            <person name="Enrico T."/>
            <person name="Nicola S."/>
        </authorList>
    </citation>
    <scope>NUCLEOTIDE SEQUENCE [LARGE SCALE GENOMIC DNA]</scope>
    <source>
        <strain evidence="2 3">DSM 45731</strain>
    </source>
</reference>
<dbReference type="STRING" id="1260918.AWC06_16535"/>
<keyword evidence="3" id="KW-1185">Reference proteome</keyword>
<accession>A0A1X1UT73</accession>
<organism evidence="2 3">
    <name type="scientific">Mycobacterium fragae</name>
    <dbReference type="NCBI Taxonomy" id="1260918"/>
    <lineage>
        <taxon>Bacteria</taxon>
        <taxon>Bacillati</taxon>
        <taxon>Actinomycetota</taxon>
        <taxon>Actinomycetes</taxon>
        <taxon>Mycobacteriales</taxon>
        <taxon>Mycobacteriaceae</taxon>
        <taxon>Mycobacterium</taxon>
    </lineage>
</organism>
<keyword evidence="1" id="KW-0472">Membrane</keyword>
<dbReference type="OrthoDB" id="4735629at2"/>
<feature type="transmembrane region" description="Helical" evidence="1">
    <location>
        <begin position="60"/>
        <end position="80"/>
    </location>
</feature>
<evidence type="ECO:0000313" key="3">
    <source>
        <dbReference type="Proteomes" id="UP000194000"/>
    </source>
</evidence>
<feature type="transmembrane region" description="Helical" evidence="1">
    <location>
        <begin position="29"/>
        <end position="48"/>
    </location>
</feature>
<dbReference type="Proteomes" id="UP000194000">
    <property type="component" value="Unassembled WGS sequence"/>
</dbReference>
<dbReference type="AlphaFoldDB" id="A0A1X1UT73"/>
<dbReference type="EMBL" id="LQOW01000024">
    <property type="protein sequence ID" value="ORV59888.1"/>
    <property type="molecule type" value="Genomic_DNA"/>
</dbReference>
<evidence type="ECO:0000313" key="2">
    <source>
        <dbReference type="EMBL" id="ORV59888.1"/>
    </source>
</evidence>
<evidence type="ECO:0000256" key="1">
    <source>
        <dbReference type="SAM" id="Phobius"/>
    </source>
</evidence>
<sequence>MGVVGGVIAGYVLWLLAYSIGKATSTLSVWGPVVLVLSAALTLWAMLYGRRLLERRNYTLASFVFALPAVPVLLSVLVLVDSYL</sequence>
<comment type="caution">
    <text evidence="2">The sequence shown here is derived from an EMBL/GenBank/DDBJ whole genome shotgun (WGS) entry which is preliminary data.</text>
</comment>
<protein>
    <submittedName>
        <fullName evidence="2">Uncharacterized protein</fullName>
    </submittedName>
</protein>
<gene>
    <name evidence="2" type="ORF">AWC06_16535</name>
</gene>
<proteinExistence type="predicted"/>